<dbReference type="InterPro" id="IPR014710">
    <property type="entry name" value="RmlC-like_jellyroll"/>
</dbReference>
<feature type="compositionally biased region" description="Basic residues" evidence="7">
    <location>
        <begin position="70"/>
        <end position="82"/>
    </location>
</feature>
<evidence type="ECO:0000256" key="7">
    <source>
        <dbReference type="SAM" id="MobiDB-lite"/>
    </source>
</evidence>
<comment type="function">
    <text evidence="5">Component of the kinetochore, a multiprotein complex that assembles on centromeric DNA and attaches chromosomes to spindle microtubules, mediating chromosome segregation and sister chromatid segregation during meiosis and mitosis. Component of the inner kinetochore constitutive centromere-associated network (CCAN), which serves as a structural platform for outer kinetochore assembly.</text>
</comment>
<dbReference type="EMBL" id="CWKI01000007">
    <property type="protein sequence ID" value="CTR07983.1"/>
    <property type="molecule type" value="Genomic_DNA"/>
</dbReference>
<feature type="compositionally biased region" description="Acidic residues" evidence="7">
    <location>
        <begin position="56"/>
        <end position="65"/>
    </location>
</feature>
<sequence>MAPPTPGRQRGPRPQVNNNIGEAGRTTNIAPPKGVPRDSAGHERPDAFFSRADGGEYSDDDEEFGDMVRRHPPKQASAKKKVVNGARGARGRGRTSTLRERIAGGAKTGVTKAVSQRDADGFEDLDNFFHSSSPARSVATTAASRSTVKKRRETQLFRRESPDYAEEYQEEDDSDMMVDDGTSLSPTTYQRQHPSSARAPSSLRHSTNASGAHSVSRKGFNHSSPAVNGSAKSNRRRLSDLSAGDDEDEYEEAQDEDEQDEQSEDEDEDEVVRATLGADRFSGSPKRVDKGKGKARARDEDEDDEEEEEEDRRPAKKRKSVASNRRTSGGGSSNVGSPTGLMKLDRNGRPVQVVDRKGKGKAVERSPSPAEDEEQQFEQQDYYDQDFGGGYDDEEEQQAGEQFDFQDGVDSQDEQQEDEEAEEEQPVAGPSSRPYKAAPKKKAAKATKATKASKTTKATKPSSRRARASSSEDSPPRKASQRSRKGPGLKAPQPIIEAIDRHYREAGTIEIDGVRRTTRERYGRLEYWRNERAIYNRRQSGLGLQAVVRVPKEEPAPLTKAGAKKGTRARRGTSAKPHSRGKSVKYEPPEEEGCDDMTDPDGLVWSWEGDAETSRRIAFTAKMMDPKPTFDGKFSYQKIYQELDYLAGGVLNIPPGGEKGLKPSKDNSYIFYVIEGSVSVLCHRARFTIGPGGTFFIPRGNTYQIVATSNREVKMFFAQGRRVIEYEDGSSRNDTKSGSQQFVQSQLEAVEEEEEEE</sequence>
<evidence type="ECO:0000256" key="1">
    <source>
        <dbReference type="ARBA" id="ARBA00004123"/>
    </source>
</evidence>
<gene>
    <name evidence="9" type="primary">FGENESH: predicted gene_7.229</name>
    <name evidence="9" type="ORF">BN2166_0038440</name>
</gene>
<dbReference type="InterPro" id="IPR028386">
    <property type="entry name" value="CENP-C/Mif2/cnp3"/>
</dbReference>
<feature type="compositionally biased region" description="Acidic residues" evidence="7">
    <location>
        <begin position="300"/>
        <end position="310"/>
    </location>
</feature>
<dbReference type="Pfam" id="PF11699">
    <property type="entry name" value="CENP-C_C"/>
    <property type="match status" value="1"/>
</dbReference>
<evidence type="ECO:0000256" key="5">
    <source>
        <dbReference type="ARBA" id="ARBA00057947"/>
    </source>
</evidence>
<comment type="subcellular location">
    <subcellularLocation>
        <location evidence="1">Nucleus</location>
    </subcellularLocation>
</comment>
<dbReference type="SUPFAM" id="SSF51182">
    <property type="entry name" value="RmlC-like cupins"/>
    <property type="match status" value="1"/>
</dbReference>
<dbReference type="InterPro" id="IPR025974">
    <property type="entry name" value="Mif2/CENP-C_cupin"/>
</dbReference>
<dbReference type="AlphaFoldDB" id="A0A0K3CGB9"/>
<feature type="compositionally biased region" description="Polar residues" evidence="7">
    <location>
        <begin position="16"/>
        <end position="29"/>
    </location>
</feature>
<reference evidence="9 10" key="1">
    <citation type="submission" date="2015-07" db="EMBL/GenBank/DDBJ databases">
        <authorList>
            <person name="Cajimat M.N.B."/>
            <person name="Milazzo M.L."/>
            <person name="Fulhorst C.F."/>
        </authorList>
    </citation>
    <scope>NUCLEOTIDE SEQUENCE [LARGE SCALE GENOMIC DNA]</scope>
    <source>
        <strain evidence="9">Single colony</strain>
    </source>
</reference>
<dbReference type="PANTHER" id="PTHR16684:SF11">
    <property type="entry name" value="CENTROMERE PROTEIN C"/>
    <property type="match status" value="1"/>
</dbReference>
<evidence type="ECO:0000256" key="2">
    <source>
        <dbReference type="ARBA" id="ARBA00010291"/>
    </source>
</evidence>
<feature type="compositionally biased region" description="Low complexity" evidence="7">
    <location>
        <begin position="399"/>
        <end position="408"/>
    </location>
</feature>
<name>A0A0K3CGB9_RHOTO</name>
<dbReference type="GO" id="GO:0051382">
    <property type="term" value="P:kinetochore assembly"/>
    <property type="evidence" value="ECO:0007669"/>
    <property type="project" value="InterPro"/>
</dbReference>
<dbReference type="GO" id="GO:0051455">
    <property type="term" value="P:spindle attachment to meiosis I kinetochore"/>
    <property type="evidence" value="ECO:0007669"/>
    <property type="project" value="TreeGrafter"/>
</dbReference>
<feature type="compositionally biased region" description="Basic and acidic residues" evidence="7">
    <location>
        <begin position="343"/>
        <end position="364"/>
    </location>
</feature>
<dbReference type="PANTHER" id="PTHR16684">
    <property type="entry name" value="CENTROMERE PROTEIN C"/>
    <property type="match status" value="1"/>
</dbReference>
<keyword evidence="4" id="KW-0539">Nucleus</keyword>
<dbReference type="GO" id="GO:0051315">
    <property type="term" value="P:attachment of mitotic spindle microtubules to kinetochore"/>
    <property type="evidence" value="ECO:0007669"/>
    <property type="project" value="TreeGrafter"/>
</dbReference>
<dbReference type="Proteomes" id="UP000199069">
    <property type="component" value="Unassembled WGS sequence"/>
</dbReference>
<dbReference type="InterPro" id="IPR011051">
    <property type="entry name" value="RmlC_Cupin_sf"/>
</dbReference>
<dbReference type="CDD" id="cd06993">
    <property type="entry name" value="cupin_CENP-C_C"/>
    <property type="match status" value="1"/>
</dbReference>
<feature type="compositionally biased region" description="Low complexity" evidence="7">
    <location>
        <begin position="131"/>
        <end position="146"/>
    </location>
</feature>
<dbReference type="FunFam" id="2.60.120.10:FF:000033">
    <property type="entry name" value="Centromere protein C 1"/>
    <property type="match status" value="1"/>
</dbReference>
<accession>A0A0K3CGB9</accession>
<keyword evidence="10" id="KW-1185">Reference proteome</keyword>
<feature type="region of interest" description="Disordered" evidence="7">
    <location>
        <begin position="1"/>
        <end position="115"/>
    </location>
</feature>
<feature type="compositionally biased region" description="Polar residues" evidence="7">
    <location>
        <begin position="182"/>
        <end position="213"/>
    </location>
</feature>
<dbReference type="GO" id="GO:0005634">
    <property type="term" value="C:nucleus"/>
    <property type="evidence" value="ECO:0007669"/>
    <property type="project" value="UniProtKB-SubCell"/>
</dbReference>
<dbReference type="GO" id="GO:0019237">
    <property type="term" value="F:centromeric DNA binding"/>
    <property type="evidence" value="ECO:0007669"/>
    <property type="project" value="InterPro"/>
</dbReference>
<feature type="compositionally biased region" description="Basic and acidic residues" evidence="7">
    <location>
        <begin position="153"/>
        <end position="162"/>
    </location>
</feature>
<organism evidence="9 10">
    <name type="scientific">Rhodotorula toruloides</name>
    <name type="common">Yeast</name>
    <name type="synonym">Rhodosporidium toruloides</name>
    <dbReference type="NCBI Taxonomy" id="5286"/>
    <lineage>
        <taxon>Eukaryota</taxon>
        <taxon>Fungi</taxon>
        <taxon>Dikarya</taxon>
        <taxon>Basidiomycota</taxon>
        <taxon>Pucciniomycotina</taxon>
        <taxon>Microbotryomycetes</taxon>
        <taxon>Sporidiobolales</taxon>
        <taxon>Sporidiobolaceae</taxon>
        <taxon>Rhodotorula</taxon>
    </lineage>
</organism>
<feature type="compositionally biased region" description="Polar residues" evidence="7">
    <location>
        <begin position="736"/>
        <end position="747"/>
    </location>
</feature>
<feature type="compositionally biased region" description="Basic and acidic residues" evidence="7">
    <location>
        <begin position="286"/>
        <end position="299"/>
    </location>
</feature>
<feature type="compositionally biased region" description="Acidic residues" evidence="7">
    <location>
        <begin position="370"/>
        <end position="384"/>
    </location>
</feature>
<dbReference type="OMA" id="RDIHNIP"/>
<protein>
    <recommendedName>
        <fullName evidence="6">CENP-C homolog</fullName>
    </recommendedName>
</protein>
<evidence type="ECO:0000256" key="6">
    <source>
        <dbReference type="ARBA" id="ARBA00075033"/>
    </source>
</evidence>
<evidence type="ECO:0000313" key="10">
    <source>
        <dbReference type="Proteomes" id="UP000199069"/>
    </source>
</evidence>
<dbReference type="STRING" id="5286.A0A0K3CGB9"/>
<evidence type="ECO:0000313" key="9">
    <source>
        <dbReference type="EMBL" id="CTR07983.1"/>
    </source>
</evidence>
<feature type="compositionally biased region" description="Acidic residues" evidence="7">
    <location>
        <begin position="243"/>
        <end position="270"/>
    </location>
</feature>
<comment type="similarity">
    <text evidence="2">Belongs to the CENP-C/MIF2 family.</text>
</comment>
<feature type="compositionally biased region" description="Acidic residues" evidence="7">
    <location>
        <begin position="163"/>
        <end position="178"/>
    </location>
</feature>
<feature type="compositionally biased region" description="Basic and acidic residues" evidence="7">
    <location>
        <begin position="35"/>
        <end position="46"/>
    </location>
</feature>
<dbReference type="GO" id="GO:0000776">
    <property type="term" value="C:kinetochore"/>
    <property type="evidence" value="ECO:0007669"/>
    <property type="project" value="InterPro"/>
</dbReference>
<feature type="compositionally biased region" description="Low complexity" evidence="7">
    <location>
        <begin position="446"/>
        <end position="461"/>
    </location>
</feature>
<dbReference type="Gene3D" id="2.60.120.10">
    <property type="entry name" value="Jelly Rolls"/>
    <property type="match status" value="1"/>
</dbReference>
<feature type="region of interest" description="Disordered" evidence="7">
    <location>
        <begin position="129"/>
        <end position="501"/>
    </location>
</feature>
<keyword evidence="3" id="KW-0238">DNA-binding</keyword>
<feature type="compositionally biased region" description="Acidic residues" evidence="7">
    <location>
        <begin position="410"/>
        <end position="425"/>
    </location>
</feature>
<feature type="compositionally biased region" description="Basic residues" evidence="7">
    <location>
        <begin position="562"/>
        <end position="583"/>
    </location>
</feature>
<evidence type="ECO:0000259" key="8">
    <source>
        <dbReference type="Pfam" id="PF11699"/>
    </source>
</evidence>
<feature type="region of interest" description="Disordered" evidence="7">
    <location>
        <begin position="728"/>
        <end position="757"/>
    </location>
</feature>
<feature type="compositionally biased region" description="Polar residues" evidence="7">
    <location>
        <begin position="221"/>
        <end position="232"/>
    </location>
</feature>
<evidence type="ECO:0000256" key="3">
    <source>
        <dbReference type="ARBA" id="ARBA00023125"/>
    </source>
</evidence>
<proteinExistence type="inferred from homology"/>
<evidence type="ECO:0000256" key="4">
    <source>
        <dbReference type="ARBA" id="ARBA00023242"/>
    </source>
</evidence>
<feature type="domain" description="Mif2/CENP-C cupin" evidence="8">
    <location>
        <begin position="634"/>
        <end position="719"/>
    </location>
</feature>
<feature type="region of interest" description="Disordered" evidence="7">
    <location>
        <begin position="555"/>
        <end position="597"/>
    </location>
</feature>